<dbReference type="AlphaFoldDB" id="Q5B5K4"/>
<dbReference type="EMBL" id="BN001302">
    <property type="protein sequence ID" value="CBF74552.1"/>
    <property type="molecule type" value="Genomic_DNA"/>
</dbReference>
<dbReference type="STRING" id="227321.Q5B5K4"/>
<keyword evidence="3" id="KW-1185">Reference proteome</keyword>
<accession>C8V4N6</accession>
<dbReference type="KEGG" id="ani:ANIA_04176"/>
<evidence type="ECO:0000313" key="2">
    <source>
        <dbReference type="EMBL" id="CBF74552.1"/>
    </source>
</evidence>
<accession>Q5B5K4</accession>
<organism evidence="2 3">
    <name type="scientific">Emericella nidulans (strain FGSC A4 / ATCC 38163 / CBS 112.46 / NRRL 194 / M139)</name>
    <name type="common">Aspergillus nidulans</name>
    <dbReference type="NCBI Taxonomy" id="227321"/>
    <lineage>
        <taxon>Eukaryota</taxon>
        <taxon>Fungi</taxon>
        <taxon>Dikarya</taxon>
        <taxon>Ascomycota</taxon>
        <taxon>Pezizomycotina</taxon>
        <taxon>Eurotiomycetes</taxon>
        <taxon>Eurotiomycetidae</taxon>
        <taxon>Eurotiales</taxon>
        <taxon>Aspergillaceae</taxon>
        <taxon>Aspergillus</taxon>
        <taxon>Aspergillus subgen. Nidulantes</taxon>
    </lineage>
</organism>
<evidence type="ECO:0000256" key="1">
    <source>
        <dbReference type="SAM" id="MobiDB-lite"/>
    </source>
</evidence>
<evidence type="ECO:0008006" key="4">
    <source>
        <dbReference type="Google" id="ProtNLM"/>
    </source>
</evidence>
<dbReference type="eggNOG" id="ENOG502SJ7Y">
    <property type="taxonomic scope" value="Eukaryota"/>
</dbReference>
<dbReference type="SUPFAM" id="SSF52047">
    <property type="entry name" value="RNI-like"/>
    <property type="match status" value="1"/>
</dbReference>
<dbReference type="Gene3D" id="3.80.10.10">
    <property type="entry name" value="Ribonuclease Inhibitor"/>
    <property type="match status" value="1"/>
</dbReference>
<dbReference type="InterPro" id="IPR032675">
    <property type="entry name" value="LRR_dom_sf"/>
</dbReference>
<dbReference type="HOGENOM" id="CLU_024672_0_1_1"/>
<dbReference type="RefSeq" id="XP_661780.1">
    <property type="nucleotide sequence ID" value="XM_656688.1"/>
</dbReference>
<sequence>MTTTLTSLPLEALSLICEYIAISHKPSIYAFSESTKSCHAASRSARFRRVRIRVKTRRGLDHDIREWYIILLRNSAFGCVQHLTIEGRLALFWEDGETASSLPAKLLDNLLTEYRHEDEFTRPGTFYDHILRGPFYHIGVQEDQDEDAWAPMAKLLAKLTGLRDLVYACERRFPERLFEVLQLQNPQCKLHIRAFDPPCLAKEETEGEDEEWVEDEDDGDEDEDEDDVVSKYEYALVTSPALSTVIVPVAHDDIYRCSNEEAARLMARGLAPNLKQVHVVDSGPGFKYRPINRDMFKQGLLSRKEVSQDIREKNLGLGELEGLSLDPGNLTRFDLWKETVDFSHLRSLQLWRVHLDTLEMATACDFRSLSTLVLGLFPRRRNPSQAHLSDQAAGAFIASLRPLESIHLTGPFFQESFSAVLSNHGSSLRKLSLYPTETSRIPPIDQFLITSTEIRQIRQQCPNVYDLRLQIERTLGDHKEQDIYRALGELPGLRHLSLQLEVWNAVDLGAMDKAALRQPCYAEHIFINIALDAELALEIFNLIASNSRIETLELMSGTEYLLAMKTTM</sequence>
<reference evidence="3" key="2">
    <citation type="journal article" date="2009" name="Fungal Genet. Biol.">
        <title>The 2008 update of the Aspergillus nidulans genome annotation: a community effort.</title>
        <authorList>
            <person name="Wortman J.R."/>
            <person name="Gilsenan J.M."/>
            <person name="Joardar V."/>
            <person name="Deegan J."/>
            <person name="Clutterbuck J."/>
            <person name="Andersen M.R."/>
            <person name="Archer D."/>
            <person name="Bencina M."/>
            <person name="Braus G."/>
            <person name="Coutinho P."/>
            <person name="von Dohren H."/>
            <person name="Doonan J."/>
            <person name="Driessen A.J."/>
            <person name="Durek P."/>
            <person name="Espeso E."/>
            <person name="Fekete E."/>
            <person name="Flipphi M."/>
            <person name="Estrada C.G."/>
            <person name="Geysens S."/>
            <person name="Goldman G."/>
            <person name="de Groot P.W."/>
            <person name="Hansen K."/>
            <person name="Harris S.D."/>
            <person name="Heinekamp T."/>
            <person name="Helmstaedt K."/>
            <person name="Henrissat B."/>
            <person name="Hofmann G."/>
            <person name="Homan T."/>
            <person name="Horio T."/>
            <person name="Horiuchi H."/>
            <person name="James S."/>
            <person name="Jones M."/>
            <person name="Karaffa L."/>
            <person name="Karanyi Z."/>
            <person name="Kato M."/>
            <person name="Keller N."/>
            <person name="Kelly D.E."/>
            <person name="Kiel J.A."/>
            <person name="Kim J.M."/>
            <person name="van der Klei I.J."/>
            <person name="Klis F.M."/>
            <person name="Kovalchuk A."/>
            <person name="Krasevec N."/>
            <person name="Kubicek C.P."/>
            <person name="Liu B."/>
            <person name="Maccabe A."/>
            <person name="Meyer V."/>
            <person name="Mirabito P."/>
            <person name="Miskei M."/>
            <person name="Mos M."/>
            <person name="Mullins J."/>
            <person name="Nelson D.R."/>
            <person name="Nielsen J."/>
            <person name="Oakley B.R."/>
            <person name="Osmani S.A."/>
            <person name="Pakula T."/>
            <person name="Paszewski A."/>
            <person name="Paulsen I."/>
            <person name="Pilsyk S."/>
            <person name="Pocsi I."/>
            <person name="Punt P.J."/>
            <person name="Ram A.F."/>
            <person name="Ren Q."/>
            <person name="Robellet X."/>
            <person name="Robson G."/>
            <person name="Seiboth B."/>
            <person name="van Solingen P."/>
            <person name="Specht T."/>
            <person name="Sun J."/>
            <person name="Taheri-Talesh N."/>
            <person name="Takeshita N."/>
            <person name="Ussery D."/>
            <person name="vanKuyk P.A."/>
            <person name="Visser H."/>
            <person name="van de Vondervoort P.J."/>
            <person name="de Vries R.P."/>
            <person name="Walton J."/>
            <person name="Xiang X."/>
            <person name="Xiong Y."/>
            <person name="Zeng A.P."/>
            <person name="Brandt B.W."/>
            <person name="Cornell M.J."/>
            <person name="van den Hondel C.A."/>
            <person name="Visser J."/>
            <person name="Oliver S.G."/>
            <person name="Turner G."/>
        </authorList>
    </citation>
    <scope>GENOME REANNOTATION</scope>
    <source>
        <strain evidence="3">FGSC A4 / ATCC 38163 / CBS 112.46 / NRRL 194 / M139</strain>
    </source>
</reference>
<feature type="region of interest" description="Disordered" evidence="1">
    <location>
        <begin position="203"/>
        <end position="226"/>
    </location>
</feature>
<dbReference type="Proteomes" id="UP000000560">
    <property type="component" value="Chromosome II"/>
</dbReference>
<dbReference type="InParanoid" id="Q5B5K4"/>
<dbReference type="OrthoDB" id="3945550at2759"/>
<name>Q5B5K4_EMENI</name>
<protein>
    <recommendedName>
        <fullName evidence="4">F-box domain-containing protein</fullName>
    </recommendedName>
</protein>
<proteinExistence type="predicted"/>
<feature type="compositionally biased region" description="Acidic residues" evidence="1">
    <location>
        <begin position="205"/>
        <end position="226"/>
    </location>
</feature>
<gene>
    <name evidence="2" type="ORF">ANIA_04176</name>
</gene>
<reference evidence="3" key="1">
    <citation type="journal article" date="2005" name="Nature">
        <title>Sequencing of Aspergillus nidulans and comparative analysis with A. fumigatus and A. oryzae.</title>
        <authorList>
            <person name="Galagan J.E."/>
            <person name="Calvo S.E."/>
            <person name="Cuomo C."/>
            <person name="Ma L.J."/>
            <person name="Wortman J.R."/>
            <person name="Batzoglou S."/>
            <person name="Lee S.I."/>
            <person name="Basturkmen M."/>
            <person name="Spevak C.C."/>
            <person name="Clutterbuck J."/>
            <person name="Kapitonov V."/>
            <person name="Jurka J."/>
            <person name="Scazzocchio C."/>
            <person name="Farman M."/>
            <person name="Butler J."/>
            <person name="Purcell S."/>
            <person name="Harris S."/>
            <person name="Braus G.H."/>
            <person name="Draht O."/>
            <person name="Busch S."/>
            <person name="D'Enfert C."/>
            <person name="Bouchier C."/>
            <person name="Goldman G.H."/>
            <person name="Bell-Pedersen D."/>
            <person name="Griffiths-Jones S."/>
            <person name="Doonan J.H."/>
            <person name="Yu J."/>
            <person name="Vienken K."/>
            <person name="Pain A."/>
            <person name="Freitag M."/>
            <person name="Selker E.U."/>
            <person name="Archer D.B."/>
            <person name="Penalva M.A."/>
            <person name="Oakley B.R."/>
            <person name="Momany M."/>
            <person name="Tanaka T."/>
            <person name="Kumagai T."/>
            <person name="Asai K."/>
            <person name="Machida M."/>
            <person name="Nierman W.C."/>
            <person name="Denning D.W."/>
            <person name="Caddick M."/>
            <person name="Hynes M."/>
            <person name="Paoletti M."/>
            <person name="Fischer R."/>
            <person name="Miller B."/>
            <person name="Dyer P."/>
            <person name="Sachs M.S."/>
            <person name="Osmani S.A."/>
            <person name="Birren B.W."/>
        </authorList>
    </citation>
    <scope>NUCLEOTIDE SEQUENCE [LARGE SCALE GENOMIC DNA]</scope>
    <source>
        <strain evidence="3">FGSC A4 / ATCC 38163 / CBS 112.46 / NRRL 194 / M139</strain>
    </source>
</reference>
<dbReference type="GeneID" id="2873598"/>
<dbReference type="OMA" id="PPCLLDV"/>
<evidence type="ECO:0000313" key="3">
    <source>
        <dbReference type="Proteomes" id="UP000000560"/>
    </source>
</evidence>